<dbReference type="Pfam" id="PF03281">
    <property type="entry name" value="Mab-21"/>
    <property type="match status" value="1"/>
</dbReference>
<dbReference type="GO" id="GO:0003690">
    <property type="term" value="F:double-stranded DNA binding"/>
    <property type="evidence" value="ECO:0007669"/>
    <property type="project" value="TreeGrafter"/>
</dbReference>
<evidence type="ECO:0000313" key="4">
    <source>
        <dbReference type="Proteomes" id="UP000288216"/>
    </source>
</evidence>
<dbReference type="GO" id="GO:0005829">
    <property type="term" value="C:cytosol"/>
    <property type="evidence" value="ECO:0007669"/>
    <property type="project" value="TreeGrafter"/>
</dbReference>
<dbReference type="GO" id="GO:0061501">
    <property type="term" value="F:2',3'-cyclic GMP-AMP synthase activity"/>
    <property type="evidence" value="ECO:0007669"/>
    <property type="project" value="TreeGrafter"/>
</dbReference>
<dbReference type="GO" id="GO:0003682">
    <property type="term" value="F:chromatin binding"/>
    <property type="evidence" value="ECO:0007669"/>
    <property type="project" value="TreeGrafter"/>
</dbReference>
<protein>
    <recommendedName>
        <fullName evidence="2">Mab-21-like nucleotidyltransferase domain-containing protein</fullName>
    </recommendedName>
</protein>
<dbReference type="OrthoDB" id="6054650at2759"/>
<feature type="compositionally biased region" description="Polar residues" evidence="1">
    <location>
        <begin position="62"/>
        <end position="78"/>
    </location>
</feature>
<dbReference type="STRING" id="75743.A0A401PB43"/>
<dbReference type="PANTHER" id="PTHR10656">
    <property type="entry name" value="CELL FATE DETERMINING PROTEIN MAB21-RELATED"/>
    <property type="match status" value="1"/>
</dbReference>
<evidence type="ECO:0000313" key="3">
    <source>
        <dbReference type="EMBL" id="GCB70329.1"/>
    </source>
</evidence>
<gene>
    <name evidence="3" type="ORF">scyTo_0008548</name>
</gene>
<reference evidence="3 4" key="1">
    <citation type="journal article" date="2018" name="Nat. Ecol. Evol.">
        <title>Shark genomes provide insights into elasmobranch evolution and the origin of vertebrates.</title>
        <authorList>
            <person name="Hara Y"/>
            <person name="Yamaguchi K"/>
            <person name="Onimaru K"/>
            <person name="Kadota M"/>
            <person name="Koyanagi M"/>
            <person name="Keeley SD"/>
            <person name="Tatsumi K"/>
            <person name="Tanaka K"/>
            <person name="Motone F"/>
            <person name="Kageyama Y"/>
            <person name="Nozu R"/>
            <person name="Adachi N"/>
            <person name="Nishimura O"/>
            <person name="Nakagawa R"/>
            <person name="Tanegashima C"/>
            <person name="Kiyatake I"/>
            <person name="Matsumoto R"/>
            <person name="Murakumo K"/>
            <person name="Nishida K"/>
            <person name="Terakita A"/>
            <person name="Kuratani S"/>
            <person name="Sato K"/>
            <person name="Hyodo S Kuraku.S."/>
        </authorList>
    </citation>
    <scope>NUCLEOTIDE SEQUENCE [LARGE SCALE GENOMIC DNA]</scope>
</reference>
<feature type="compositionally biased region" description="Basic and acidic residues" evidence="1">
    <location>
        <begin position="80"/>
        <end position="90"/>
    </location>
</feature>
<dbReference type="EMBL" id="BFAA01003301">
    <property type="protein sequence ID" value="GCB70329.1"/>
    <property type="molecule type" value="Genomic_DNA"/>
</dbReference>
<dbReference type="GO" id="GO:0002218">
    <property type="term" value="P:activation of innate immune response"/>
    <property type="evidence" value="ECO:0007669"/>
    <property type="project" value="TreeGrafter"/>
</dbReference>
<dbReference type="InterPro" id="IPR046903">
    <property type="entry name" value="Mab-21-like_nuc_Trfase"/>
</dbReference>
<keyword evidence="4" id="KW-1185">Reference proteome</keyword>
<name>A0A401PB43_SCYTO</name>
<feature type="compositionally biased region" description="Polar residues" evidence="1">
    <location>
        <begin position="177"/>
        <end position="189"/>
    </location>
</feature>
<dbReference type="Proteomes" id="UP000288216">
    <property type="component" value="Unassembled WGS sequence"/>
</dbReference>
<dbReference type="GO" id="GO:0002230">
    <property type="term" value="P:positive regulation of defense response to virus by host"/>
    <property type="evidence" value="ECO:0007669"/>
    <property type="project" value="TreeGrafter"/>
</dbReference>
<dbReference type="GO" id="GO:0071360">
    <property type="term" value="P:cellular response to exogenous dsRNA"/>
    <property type="evidence" value="ECO:0007669"/>
    <property type="project" value="TreeGrafter"/>
</dbReference>
<accession>A0A401PB43</accession>
<feature type="region of interest" description="Disordered" evidence="1">
    <location>
        <begin position="1"/>
        <end position="197"/>
    </location>
</feature>
<organism evidence="3 4">
    <name type="scientific">Scyliorhinus torazame</name>
    <name type="common">Cloudy catshark</name>
    <name type="synonym">Catulus torazame</name>
    <dbReference type="NCBI Taxonomy" id="75743"/>
    <lineage>
        <taxon>Eukaryota</taxon>
        <taxon>Metazoa</taxon>
        <taxon>Chordata</taxon>
        <taxon>Craniata</taxon>
        <taxon>Vertebrata</taxon>
        <taxon>Chondrichthyes</taxon>
        <taxon>Elasmobranchii</taxon>
        <taxon>Galeomorphii</taxon>
        <taxon>Galeoidea</taxon>
        <taxon>Carcharhiniformes</taxon>
        <taxon>Scyliorhinidae</taxon>
        <taxon>Scyliorhinus</taxon>
    </lineage>
</organism>
<proteinExistence type="predicted"/>
<dbReference type="GO" id="GO:0006974">
    <property type="term" value="P:DNA damage response"/>
    <property type="evidence" value="ECO:0007669"/>
    <property type="project" value="TreeGrafter"/>
</dbReference>
<dbReference type="AlphaFoldDB" id="A0A401PB43"/>
<dbReference type="GO" id="GO:0038001">
    <property type="term" value="P:paracrine signaling"/>
    <property type="evidence" value="ECO:0007669"/>
    <property type="project" value="TreeGrafter"/>
</dbReference>
<evidence type="ECO:0000259" key="2">
    <source>
        <dbReference type="Pfam" id="PF03281"/>
    </source>
</evidence>
<dbReference type="GO" id="GO:0035861">
    <property type="term" value="C:site of double-strand break"/>
    <property type="evidence" value="ECO:0007669"/>
    <property type="project" value="TreeGrafter"/>
</dbReference>
<dbReference type="Gene3D" id="3.30.460.90">
    <property type="match status" value="1"/>
</dbReference>
<dbReference type="GO" id="GO:0032481">
    <property type="term" value="P:positive regulation of type I interferon production"/>
    <property type="evidence" value="ECO:0007669"/>
    <property type="project" value="TreeGrafter"/>
</dbReference>
<feature type="domain" description="Mab-21-like nucleotidyltransferase" evidence="2">
    <location>
        <begin position="258"/>
        <end position="335"/>
    </location>
</feature>
<comment type="caution">
    <text evidence="3">The sequence shown here is derived from an EMBL/GenBank/DDBJ whole genome shotgun (WGS) entry which is preliminary data.</text>
</comment>
<evidence type="ECO:0000256" key="1">
    <source>
        <dbReference type="SAM" id="MobiDB-lite"/>
    </source>
</evidence>
<sequence>MSQRKARSEAGAGGPVAKPKGAAPAAAVPANGPSAKRPGSSRAAGANPKGHLGKGSKERPRQNSCTNGEDSKSQSSPADPSRKSDDNHKEGIRRKNQVTGSSRTAGDQGTRTSRTAGDQGTRTSRAAGDQGTRTSRAAGDQGTRTSRAAGDQGTRAAGDQGTRAAGDQVTRAAGDQGTRTAGDQGTRSSRALGISSSEKDRNLNKVLRNVVEDLRIRSDQRSRASKVVNEVVDHLLRSIRKDSAGGFAAIEKLASGSYYENVKISEPNEFDIMTTIRVDRINLTDMDSKGAFYQVAFKRNQGTNPLRQFVCDGTLSAEKMIGHLRKLIKEAVKTLS</sequence>
<dbReference type="GO" id="GO:0005634">
    <property type="term" value="C:nucleus"/>
    <property type="evidence" value="ECO:0007669"/>
    <property type="project" value="TreeGrafter"/>
</dbReference>
<dbReference type="PANTHER" id="PTHR10656:SF35">
    <property type="entry name" value="CYCLIC GMP-AMP SYNTHASE"/>
    <property type="match status" value="1"/>
</dbReference>
<feature type="non-terminal residue" evidence="3">
    <location>
        <position position="336"/>
    </location>
</feature>
<feature type="compositionally biased region" description="Polar residues" evidence="1">
    <location>
        <begin position="97"/>
        <end position="124"/>
    </location>
</feature>
<feature type="compositionally biased region" description="Low complexity" evidence="1">
    <location>
        <begin position="15"/>
        <end position="33"/>
    </location>
</feature>
<dbReference type="GO" id="GO:2000042">
    <property type="term" value="P:negative regulation of double-strand break repair via homologous recombination"/>
    <property type="evidence" value="ECO:0007669"/>
    <property type="project" value="TreeGrafter"/>
</dbReference>